<evidence type="ECO:0000313" key="2">
    <source>
        <dbReference type="EMBL" id="GAA1922609.1"/>
    </source>
</evidence>
<feature type="transmembrane region" description="Helical" evidence="1">
    <location>
        <begin position="103"/>
        <end position="126"/>
    </location>
</feature>
<dbReference type="InterPro" id="IPR006750">
    <property type="entry name" value="YdcZ"/>
</dbReference>
<keyword evidence="1" id="KW-1133">Transmembrane helix</keyword>
<organism evidence="2 3">
    <name type="scientific">Arthrobacter gandavensis</name>
    <dbReference type="NCBI Taxonomy" id="169960"/>
    <lineage>
        <taxon>Bacteria</taxon>
        <taxon>Bacillati</taxon>
        <taxon>Actinomycetota</taxon>
        <taxon>Actinomycetes</taxon>
        <taxon>Micrococcales</taxon>
        <taxon>Micrococcaceae</taxon>
        <taxon>Arthrobacter</taxon>
    </lineage>
</organism>
<feature type="transmembrane region" description="Helical" evidence="1">
    <location>
        <begin position="40"/>
        <end position="61"/>
    </location>
</feature>
<evidence type="ECO:0000313" key="3">
    <source>
        <dbReference type="Proteomes" id="UP001500784"/>
    </source>
</evidence>
<keyword evidence="1" id="KW-0812">Transmembrane</keyword>
<feature type="transmembrane region" description="Helical" evidence="1">
    <location>
        <begin position="238"/>
        <end position="258"/>
    </location>
</feature>
<feature type="transmembrane region" description="Helical" evidence="1">
    <location>
        <begin position="138"/>
        <end position="159"/>
    </location>
</feature>
<gene>
    <name evidence="2" type="ORF">GCM10009688_29580</name>
</gene>
<name>A0ABN2PIC7_9MICC</name>
<sequence length="328" mass="33798">MPQPARIPAAVGLPLALASGVAIPAQSRINGALGEALDDSLAAALVSFGVGLTVMILVTALLPRGRAGFGQIMPALRERRFPRIYILAGVIGAWFVLTQTLTIAVLGVAVFTVATVAGQTLTGLVVDRMGIGPGGKKTLTIMRVVGAVLTIAAVAWAVSPKLSGSGGGTDWLLTVLLPLSAGMAMSFQQAMNGTTGMHYGTPITATLMNFVSGFAALLVVWLVKVAVSGFGNPLPDTWWYYLGGVMGCIFIGVSAMLVKTLGVLLTSLGLIGGQLVGSLLLDIFLPAPGSVVVAATVLGTVLTLAAIVIATLPWNMPGFRPWQRRGNR</sequence>
<keyword evidence="1" id="KW-0472">Membrane</keyword>
<dbReference type="RefSeq" id="WP_152228557.1">
    <property type="nucleotide sequence ID" value="NZ_BAAALV010000007.1"/>
</dbReference>
<dbReference type="EMBL" id="BAAALV010000007">
    <property type="protein sequence ID" value="GAA1922609.1"/>
    <property type="molecule type" value="Genomic_DNA"/>
</dbReference>
<dbReference type="PANTHER" id="PTHR34821">
    <property type="entry name" value="INNER MEMBRANE PROTEIN YDCZ"/>
    <property type="match status" value="1"/>
</dbReference>
<dbReference type="Pfam" id="PF04657">
    <property type="entry name" value="DMT_YdcZ"/>
    <property type="match status" value="2"/>
</dbReference>
<protein>
    <submittedName>
        <fullName evidence="2">DMT family transporter</fullName>
    </submittedName>
</protein>
<feature type="transmembrane region" description="Helical" evidence="1">
    <location>
        <begin position="81"/>
        <end position="97"/>
    </location>
</feature>
<comment type="caution">
    <text evidence="2">The sequence shown here is derived from an EMBL/GenBank/DDBJ whole genome shotgun (WGS) entry which is preliminary data.</text>
</comment>
<dbReference type="Proteomes" id="UP001500784">
    <property type="component" value="Unassembled WGS sequence"/>
</dbReference>
<reference evidence="2 3" key="1">
    <citation type="journal article" date="2019" name="Int. J. Syst. Evol. Microbiol.">
        <title>The Global Catalogue of Microorganisms (GCM) 10K type strain sequencing project: providing services to taxonomists for standard genome sequencing and annotation.</title>
        <authorList>
            <consortium name="The Broad Institute Genomics Platform"/>
            <consortium name="The Broad Institute Genome Sequencing Center for Infectious Disease"/>
            <person name="Wu L."/>
            <person name="Ma J."/>
        </authorList>
    </citation>
    <scope>NUCLEOTIDE SEQUENCE [LARGE SCALE GENOMIC DNA]</scope>
    <source>
        <strain evidence="2 3">JCM 13316</strain>
    </source>
</reference>
<proteinExistence type="predicted"/>
<dbReference type="PANTHER" id="PTHR34821:SF2">
    <property type="entry name" value="INNER MEMBRANE PROTEIN YDCZ"/>
    <property type="match status" value="1"/>
</dbReference>
<feature type="transmembrane region" description="Helical" evidence="1">
    <location>
        <begin position="265"/>
        <end position="285"/>
    </location>
</feature>
<accession>A0ABN2PIC7</accession>
<feature type="transmembrane region" description="Helical" evidence="1">
    <location>
        <begin position="199"/>
        <end position="223"/>
    </location>
</feature>
<keyword evidence="3" id="KW-1185">Reference proteome</keyword>
<evidence type="ECO:0000256" key="1">
    <source>
        <dbReference type="SAM" id="Phobius"/>
    </source>
</evidence>
<feature type="transmembrane region" description="Helical" evidence="1">
    <location>
        <begin position="291"/>
        <end position="315"/>
    </location>
</feature>
<feature type="transmembrane region" description="Helical" evidence="1">
    <location>
        <begin position="171"/>
        <end position="187"/>
    </location>
</feature>